<dbReference type="Proteomes" id="UP000019140">
    <property type="component" value="Unassembled WGS sequence"/>
</dbReference>
<feature type="domain" description="S-adenosylmethionine-dependent methyltransferase" evidence="7">
    <location>
        <begin position="180"/>
        <end position="336"/>
    </location>
</feature>
<dbReference type="CDD" id="cd02440">
    <property type="entry name" value="AdoMet_MTases"/>
    <property type="match status" value="1"/>
</dbReference>
<protein>
    <submittedName>
        <fullName evidence="9">Uncharacterized protein</fullName>
    </submittedName>
</protein>
<keyword evidence="2" id="KW-0963">Cytoplasm</keyword>
<gene>
    <name evidence="9" type="ORF">ETSY2_09815</name>
</gene>
<evidence type="ECO:0000313" key="10">
    <source>
        <dbReference type="Proteomes" id="UP000019140"/>
    </source>
</evidence>
<evidence type="ECO:0000256" key="5">
    <source>
        <dbReference type="ARBA" id="ARBA00022691"/>
    </source>
</evidence>
<feature type="domain" description="RlmI-like PUA" evidence="8">
    <location>
        <begin position="5"/>
        <end position="68"/>
    </location>
</feature>
<comment type="caution">
    <text evidence="9">The sequence shown here is derived from an EMBL/GenBank/DDBJ whole genome shotgun (WGS) entry which is preliminary data.</text>
</comment>
<keyword evidence="3" id="KW-0489">Methyltransferase</keyword>
<keyword evidence="4" id="KW-0808">Transferase</keyword>
<dbReference type="GO" id="GO:0003723">
    <property type="term" value="F:RNA binding"/>
    <property type="evidence" value="ECO:0007669"/>
    <property type="project" value="InterPro"/>
</dbReference>
<dbReference type="CDD" id="cd11572">
    <property type="entry name" value="RlmI_M_like"/>
    <property type="match status" value="1"/>
</dbReference>
<keyword evidence="10" id="KW-1185">Reference proteome</keyword>
<evidence type="ECO:0000259" key="7">
    <source>
        <dbReference type="Pfam" id="PF10672"/>
    </source>
</evidence>
<dbReference type="EMBL" id="AZHX01000396">
    <property type="protein sequence ID" value="ETX07685.1"/>
    <property type="molecule type" value="Genomic_DNA"/>
</dbReference>
<dbReference type="InterPro" id="IPR036974">
    <property type="entry name" value="PUA_sf"/>
</dbReference>
<dbReference type="PROSITE" id="PS50890">
    <property type="entry name" value="PUA"/>
    <property type="match status" value="1"/>
</dbReference>
<dbReference type="GO" id="GO:0005737">
    <property type="term" value="C:cytoplasm"/>
    <property type="evidence" value="ECO:0007669"/>
    <property type="project" value="UniProtKB-SubCell"/>
</dbReference>
<evidence type="ECO:0000256" key="3">
    <source>
        <dbReference type="ARBA" id="ARBA00022603"/>
    </source>
</evidence>
<evidence type="ECO:0000256" key="2">
    <source>
        <dbReference type="ARBA" id="ARBA00022490"/>
    </source>
</evidence>
<evidence type="ECO:0000256" key="4">
    <source>
        <dbReference type="ARBA" id="ARBA00022679"/>
    </source>
</evidence>
<dbReference type="InterPro" id="IPR029063">
    <property type="entry name" value="SAM-dependent_MTases_sf"/>
</dbReference>
<dbReference type="PANTHER" id="PTHR42873">
    <property type="entry name" value="RIBOSOMAL RNA LARGE SUBUNIT METHYLTRANSFERASE"/>
    <property type="match status" value="1"/>
</dbReference>
<reference evidence="9 10" key="1">
    <citation type="journal article" date="2014" name="Nature">
        <title>An environmental bacterial taxon with a large and distinct metabolic repertoire.</title>
        <authorList>
            <person name="Wilson M.C."/>
            <person name="Mori T."/>
            <person name="Ruckert C."/>
            <person name="Uria A.R."/>
            <person name="Helf M.J."/>
            <person name="Takada K."/>
            <person name="Gernert C."/>
            <person name="Steffens U.A."/>
            <person name="Heycke N."/>
            <person name="Schmitt S."/>
            <person name="Rinke C."/>
            <person name="Helfrich E.J."/>
            <person name="Brachmann A.O."/>
            <person name="Gurgui C."/>
            <person name="Wakimoto T."/>
            <person name="Kracht M."/>
            <person name="Crusemann M."/>
            <person name="Hentschel U."/>
            <person name="Abe I."/>
            <person name="Matsunaga S."/>
            <person name="Kalinowski J."/>
            <person name="Takeyama H."/>
            <person name="Piel J."/>
        </authorList>
    </citation>
    <scope>NUCLEOTIDE SEQUENCE [LARGE SCALE GENOMIC DNA]</scope>
    <source>
        <strain evidence="10">TSY2</strain>
    </source>
</reference>
<dbReference type="InterPro" id="IPR019614">
    <property type="entry name" value="SAM-dep_methyl-trfase"/>
</dbReference>
<dbReference type="InterPro" id="IPR015947">
    <property type="entry name" value="PUA-like_sf"/>
</dbReference>
<evidence type="ECO:0000256" key="1">
    <source>
        <dbReference type="ARBA" id="ARBA00004496"/>
    </source>
</evidence>
<evidence type="ECO:0000256" key="6">
    <source>
        <dbReference type="ARBA" id="ARBA00038091"/>
    </source>
</evidence>
<dbReference type="GO" id="GO:0008168">
    <property type="term" value="F:methyltransferase activity"/>
    <property type="evidence" value="ECO:0007669"/>
    <property type="project" value="UniProtKB-KW"/>
</dbReference>
<dbReference type="InterPro" id="IPR041532">
    <property type="entry name" value="RlmI-like_PUA"/>
</dbReference>
<dbReference type="Pfam" id="PF17785">
    <property type="entry name" value="PUA_3"/>
    <property type="match status" value="1"/>
</dbReference>
<keyword evidence="5" id="KW-0949">S-adenosyl-L-methionine</keyword>
<organism evidence="9 10">
    <name type="scientific">Candidatus Entotheonella gemina</name>
    <dbReference type="NCBI Taxonomy" id="1429439"/>
    <lineage>
        <taxon>Bacteria</taxon>
        <taxon>Pseudomonadati</taxon>
        <taxon>Nitrospinota/Tectimicrobiota group</taxon>
        <taxon>Candidatus Tectimicrobiota</taxon>
        <taxon>Candidatus Entotheonellia</taxon>
        <taxon>Candidatus Entotheonellales</taxon>
        <taxon>Candidatus Entotheonellaceae</taxon>
        <taxon>Candidatus Entotheonella</taxon>
    </lineage>
</organism>
<dbReference type="PANTHER" id="PTHR42873:SF1">
    <property type="entry name" value="S-ADENOSYLMETHIONINE-DEPENDENT METHYLTRANSFERASE DOMAIN-CONTAINING PROTEIN"/>
    <property type="match status" value="1"/>
</dbReference>
<sequence length="393" mass="43366">MPPRIILRKGRGQRQQVGHPWVYEGEIAAVKGRPADGGVVDCVSWNGTFLGRGFYNSRSKIRLRILTRNQGDTLDHGFLQKRLAWALQRREQLYPQATSLRLVHAEGDLLPGLTVDRYGDTLVLQCAALGMDQRQDEIAGMLKDLTGIKHVYFRNDLNVRRNDGLPLESHFWGEAFPTARQIQVGGLTFDIDLAEGHKTGFYLDQADNHLALHPYVPAGGSVLDAFCYTGAFALQAAAAGAAAVLGIDSSEAVLALAQRNAENNGLSERCTFRAGNVFDQLRHLAQDGAQYDLAILDPPSFTRNREAVAKALSGYKEINLRALKLLRPGGILVTFTCSYYVDRLSFEAMLQQAAGDARRQLIVRQRFSQAGHHPEVLSIPETGYLKGVAAEVW</sequence>
<proteinExistence type="inferred from homology"/>
<dbReference type="Gene3D" id="3.30.750.80">
    <property type="entry name" value="RNA methyltransferase domain (HRMD) like"/>
    <property type="match status" value="1"/>
</dbReference>
<dbReference type="Gene3D" id="3.40.50.150">
    <property type="entry name" value="Vaccinia Virus protein VP39"/>
    <property type="match status" value="1"/>
</dbReference>
<dbReference type="GO" id="GO:0032259">
    <property type="term" value="P:methylation"/>
    <property type="evidence" value="ECO:0007669"/>
    <property type="project" value="UniProtKB-KW"/>
</dbReference>
<dbReference type="PATRIC" id="fig|1429439.4.peg.1682"/>
<dbReference type="HOGENOM" id="CLU_014042_0_0_7"/>
<dbReference type="AlphaFoldDB" id="W4MBV7"/>
<dbReference type="CDD" id="cd21153">
    <property type="entry name" value="PUA_RlmI"/>
    <property type="match status" value="1"/>
</dbReference>
<dbReference type="Gene3D" id="2.30.130.10">
    <property type="entry name" value="PUA domain"/>
    <property type="match status" value="1"/>
</dbReference>
<name>W4MBV7_9BACT</name>
<accession>W4MBV7</accession>
<dbReference type="Pfam" id="PF10672">
    <property type="entry name" value="Methyltrans_SAM"/>
    <property type="match status" value="1"/>
</dbReference>
<dbReference type="SUPFAM" id="SSF53335">
    <property type="entry name" value="S-adenosyl-L-methionine-dependent methyltransferases"/>
    <property type="match status" value="1"/>
</dbReference>
<dbReference type="SUPFAM" id="SSF88697">
    <property type="entry name" value="PUA domain-like"/>
    <property type="match status" value="1"/>
</dbReference>
<evidence type="ECO:0000313" key="9">
    <source>
        <dbReference type="EMBL" id="ETX07685.1"/>
    </source>
</evidence>
<comment type="similarity">
    <text evidence="6">Belongs to the methyltransferase superfamily. RlmI family.</text>
</comment>
<comment type="subcellular location">
    <subcellularLocation>
        <location evidence="1">Cytoplasm</location>
    </subcellularLocation>
</comment>
<evidence type="ECO:0000259" key="8">
    <source>
        <dbReference type="Pfam" id="PF17785"/>
    </source>
</evidence>